<feature type="compositionally biased region" description="Polar residues" evidence="1">
    <location>
        <begin position="1"/>
        <end position="18"/>
    </location>
</feature>
<sequence length="210" mass="23031">MDVSPTNSTARSTESTDGPTRMADLPRETVVDGVTAIRADLVPPVPVELKPESPRFDTFWLIAANVAGYPSFQPQSFEDLSQRSDVRFIGKIVSLSPETEEKPFGSVGLIVRPEEGPVDGSTELRVVFSYPQTVTSENAEIQVPGLPTERVLWLLKRDPATGEYYCTQHQFCAFVDTDQGVRSATAPNSPLQFVWGGFDPSISLDELARP</sequence>
<keyword evidence="3" id="KW-1185">Reference proteome</keyword>
<evidence type="ECO:0000313" key="2">
    <source>
        <dbReference type="EMBL" id="TKV59234.1"/>
    </source>
</evidence>
<dbReference type="Proteomes" id="UP000306985">
    <property type="component" value="Unassembled WGS sequence"/>
</dbReference>
<proteinExistence type="predicted"/>
<dbReference type="EMBL" id="SZZH01000002">
    <property type="protein sequence ID" value="TKV59234.1"/>
    <property type="molecule type" value="Genomic_DNA"/>
</dbReference>
<dbReference type="RefSeq" id="WP_137449856.1">
    <property type="nucleotide sequence ID" value="NZ_SZZH01000002.1"/>
</dbReference>
<comment type="caution">
    <text evidence="2">The sequence shown here is derived from an EMBL/GenBank/DDBJ whole genome shotgun (WGS) entry which is preliminary data.</text>
</comment>
<reference evidence="2 3" key="1">
    <citation type="submission" date="2019-05" db="EMBL/GenBank/DDBJ databases">
        <title>Nakamurella sp. N5BH11, whole genome shotgun sequence.</title>
        <authorList>
            <person name="Tuo L."/>
        </authorList>
    </citation>
    <scope>NUCLEOTIDE SEQUENCE [LARGE SCALE GENOMIC DNA]</scope>
    <source>
        <strain evidence="2 3">N5BH11</strain>
    </source>
</reference>
<gene>
    <name evidence="2" type="ORF">FDO65_11450</name>
</gene>
<protein>
    <submittedName>
        <fullName evidence="2">Uncharacterized protein</fullName>
    </submittedName>
</protein>
<evidence type="ECO:0000256" key="1">
    <source>
        <dbReference type="SAM" id="MobiDB-lite"/>
    </source>
</evidence>
<organism evidence="2 3">
    <name type="scientific">Nakamurella flava</name>
    <dbReference type="NCBI Taxonomy" id="2576308"/>
    <lineage>
        <taxon>Bacteria</taxon>
        <taxon>Bacillati</taxon>
        <taxon>Actinomycetota</taxon>
        <taxon>Actinomycetes</taxon>
        <taxon>Nakamurellales</taxon>
        <taxon>Nakamurellaceae</taxon>
        <taxon>Nakamurella</taxon>
    </lineage>
</organism>
<evidence type="ECO:0000313" key="3">
    <source>
        <dbReference type="Proteomes" id="UP000306985"/>
    </source>
</evidence>
<feature type="region of interest" description="Disordered" evidence="1">
    <location>
        <begin position="1"/>
        <end position="26"/>
    </location>
</feature>
<accession>A0A4U6QG20</accession>
<dbReference type="AlphaFoldDB" id="A0A4U6QG20"/>
<name>A0A4U6QG20_9ACTN</name>